<dbReference type="InterPro" id="IPR036748">
    <property type="entry name" value="MTH938-like_sf"/>
</dbReference>
<gene>
    <name evidence="1" type="ORF">FHG66_00665</name>
</gene>
<dbReference type="Pfam" id="PF04430">
    <property type="entry name" value="DUF498"/>
    <property type="match status" value="1"/>
</dbReference>
<dbReference type="InterPro" id="IPR007523">
    <property type="entry name" value="NDUFAF3/AAMDC"/>
</dbReference>
<dbReference type="OrthoDB" id="7351393at2"/>
<dbReference type="EMBL" id="VDFU01000001">
    <property type="protein sequence ID" value="TNC52841.1"/>
    <property type="molecule type" value="Genomic_DNA"/>
</dbReference>
<evidence type="ECO:0000313" key="2">
    <source>
        <dbReference type="Proteomes" id="UP000305887"/>
    </source>
</evidence>
<name>A0A5C4N717_9RHOB</name>
<dbReference type="PANTHER" id="PTHR21192">
    <property type="entry name" value="NUCLEAR PROTEIN E3-3"/>
    <property type="match status" value="1"/>
</dbReference>
<accession>A0A5C4N717</accession>
<keyword evidence="2" id="KW-1185">Reference proteome</keyword>
<dbReference type="SUPFAM" id="SSF64076">
    <property type="entry name" value="MTH938-like"/>
    <property type="match status" value="1"/>
</dbReference>
<dbReference type="RefSeq" id="WP_139074642.1">
    <property type="nucleotide sequence ID" value="NZ_VDFU01000001.1"/>
</dbReference>
<sequence>MQFDEMRFPDALPIDSYGPGFFRVGGQVFEGPLLILPDTGVRNWGGYEDTALILGEGAWLDVLFIGTGADMAYLPVGFRAVMEDAGVALEPMPTPAACRTFNVLLSEGRRVGLALMPV</sequence>
<dbReference type="CDD" id="cd00248">
    <property type="entry name" value="Mth938-like"/>
    <property type="match status" value="1"/>
</dbReference>
<proteinExistence type="predicted"/>
<reference evidence="1 2" key="1">
    <citation type="submission" date="2019-06" db="EMBL/GenBank/DDBJ databases">
        <title>YIM 131921 draft genome.</title>
        <authorList>
            <person name="Jiang L."/>
        </authorList>
    </citation>
    <scope>NUCLEOTIDE SEQUENCE [LARGE SCALE GENOMIC DNA]</scope>
    <source>
        <strain evidence="1 2">YIM 131921</strain>
    </source>
</reference>
<evidence type="ECO:0000313" key="1">
    <source>
        <dbReference type="EMBL" id="TNC52841.1"/>
    </source>
</evidence>
<dbReference type="Proteomes" id="UP000305887">
    <property type="component" value="Unassembled WGS sequence"/>
</dbReference>
<dbReference type="Gene3D" id="3.40.1230.10">
    <property type="entry name" value="MTH938-like"/>
    <property type="match status" value="1"/>
</dbReference>
<organism evidence="1 2">
    <name type="scientific">Rubellimicrobium rubrum</name>
    <dbReference type="NCBI Taxonomy" id="2585369"/>
    <lineage>
        <taxon>Bacteria</taxon>
        <taxon>Pseudomonadati</taxon>
        <taxon>Pseudomonadota</taxon>
        <taxon>Alphaproteobacteria</taxon>
        <taxon>Rhodobacterales</taxon>
        <taxon>Roseobacteraceae</taxon>
        <taxon>Rubellimicrobium</taxon>
    </lineage>
</organism>
<dbReference type="AlphaFoldDB" id="A0A5C4N717"/>
<protein>
    <recommendedName>
        <fullName evidence="3">Mth938-like domain-containing protein</fullName>
    </recommendedName>
</protein>
<evidence type="ECO:0008006" key="3">
    <source>
        <dbReference type="Google" id="ProtNLM"/>
    </source>
</evidence>
<dbReference type="PANTHER" id="PTHR21192:SF2">
    <property type="entry name" value="NADH DEHYDROGENASE [UBIQUINONE] 1 ALPHA SUBCOMPLEX ASSEMBLY FACTOR 3"/>
    <property type="match status" value="1"/>
</dbReference>
<comment type="caution">
    <text evidence="1">The sequence shown here is derived from an EMBL/GenBank/DDBJ whole genome shotgun (WGS) entry which is preliminary data.</text>
</comment>